<evidence type="ECO:0000259" key="1">
    <source>
        <dbReference type="PROSITE" id="PS50076"/>
    </source>
</evidence>
<accession>A0A2J7ZIM6</accession>
<gene>
    <name evidence="2" type="ORF">TSOC_014105</name>
</gene>
<dbReference type="SMART" id="SM00271">
    <property type="entry name" value="DnaJ"/>
    <property type="match status" value="1"/>
</dbReference>
<reference evidence="2 3" key="1">
    <citation type="journal article" date="2017" name="Mol. Biol. Evol.">
        <title>The 4-celled Tetrabaena socialis nuclear genome reveals the essential components for genetic control of cell number at the origin of multicellularity in the volvocine lineage.</title>
        <authorList>
            <person name="Featherston J."/>
            <person name="Arakaki Y."/>
            <person name="Hanschen E.R."/>
            <person name="Ferris P.J."/>
            <person name="Michod R.E."/>
            <person name="Olson B.J.S.C."/>
            <person name="Nozaki H."/>
            <person name="Durand P.M."/>
        </authorList>
    </citation>
    <scope>NUCLEOTIDE SEQUENCE [LARGE SCALE GENOMIC DNA]</scope>
    <source>
        <strain evidence="2 3">NIES-571</strain>
    </source>
</reference>
<evidence type="ECO:0000313" key="2">
    <source>
        <dbReference type="EMBL" id="PNH00122.1"/>
    </source>
</evidence>
<comment type="caution">
    <text evidence="2">The sequence shown here is derived from an EMBL/GenBank/DDBJ whole genome shotgun (WGS) entry which is preliminary data.</text>
</comment>
<sequence>MEAVDPPLLDLYAVLGVDESATIDEVKAAFRRQLLAVHPDKLPPFASDAERATATERTRVVLQANEVLSNTACREQYDRARLNPVPDREVSMAEAWEVWIRVVLEGVSRQYGVAGGGPRFMHVLCTILAPALGGAIAGVTGIKVGMALATVLNEKGIRATLRELAVGEQLLFMRAMEVLSADLRG</sequence>
<dbReference type="OrthoDB" id="10250354at2759"/>
<organism evidence="2 3">
    <name type="scientific">Tetrabaena socialis</name>
    <dbReference type="NCBI Taxonomy" id="47790"/>
    <lineage>
        <taxon>Eukaryota</taxon>
        <taxon>Viridiplantae</taxon>
        <taxon>Chlorophyta</taxon>
        <taxon>core chlorophytes</taxon>
        <taxon>Chlorophyceae</taxon>
        <taxon>CS clade</taxon>
        <taxon>Chlamydomonadales</taxon>
        <taxon>Tetrabaenaceae</taxon>
        <taxon>Tetrabaena</taxon>
    </lineage>
</organism>
<dbReference type="EMBL" id="PGGS01001690">
    <property type="protein sequence ID" value="PNH00122.1"/>
    <property type="molecule type" value="Genomic_DNA"/>
</dbReference>
<evidence type="ECO:0000313" key="3">
    <source>
        <dbReference type="Proteomes" id="UP000236333"/>
    </source>
</evidence>
<dbReference type="InterPro" id="IPR001623">
    <property type="entry name" value="DnaJ_domain"/>
</dbReference>
<dbReference type="PRINTS" id="PR00625">
    <property type="entry name" value="JDOMAIN"/>
</dbReference>
<dbReference type="InterPro" id="IPR050817">
    <property type="entry name" value="DjlA_DnaK_co-chaperone"/>
</dbReference>
<dbReference type="PROSITE" id="PS50076">
    <property type="entry name" value="DNAJ_2"/>
    <property type="match status" value="1"/>
</dbReference>
<feature type="domain" description="J" evidence="1">
    <location>
        <begin position="10"/>
        <end position="81"/>
    </location>
</feature>
<protein>
    <submittedName>
        <fullName evidence="2">Chaperone protein DnaJ</fullName>
    </submittedName>
</protein>
<dbReference type="PANTHER" id="PTHR24074">
    <property type="entry name" value="CO-CHAPERONE PROTEIN DJLA"/>
    <property type="match status" value="1"/>
</dbReference>
<dbReference type="Gene3D" id="1.10.287.110">
    <property type="entry name" value="DnaJ domain"/>
    <property type="match status" value="1"/>
</dbReference>
<name>A0A2J7ZIM6_9CHLO</name>
<keyword evidence="3" id="KW-1185">Reference proteome</keyword>
<dbReference type="Pfam" id="PF00226">
    <property type="entry name" value="DnaJ"/>
    <property type="match status" value="1"/>
</dbReference>
<dbReference type="InterPro" id="IPR036869">
    <property type="entry name" value="J_dom_sf"/>
</dbReference>
<dbReference type="SUPFAM" id="SSF46565">
    <property type="entry name" value="Chaperone J-domain"/>
    <property type="match status" value="1"/>
</dbReference>
<dbReference type="AlphaFoldDB" id="A0A2J7ZIM6"/>
<dbReference type="Proteomes" id="UP000236333">
    <property type="component" value="Unassembled WGS sequence"/>
</dbReference>
<dbReference type="CDD" id="cd06257">
    <property type="entry name" value="DnaJ"/>
    <property type="match status" value="1"/>
</dbReference>
<proteinExistence type="predicted"/>